<proteinExistence type="predicted"/>
<reference evidence="1 2" key="1">
    <citation type="submission" date="2018-06" db="EMBL/GenBank/DDBJ databases">
        <authorList>
            <consortium name="Pathogen Informatics"/>
            <person name="Doyle S."/>
        </authorList>
    </citation>
    <scope>NUCLEOTIDE SEQUENCE [LARGE SCALE GENOMIC DNA]</scope>
    <source>
        <strain evidence="1 2">NCTC9617</strain>
    </source>
</reference>
<gene>
    <name evidence="1" type="ORF">NCTC9617_01748</name>
</gene>
<name>A0A378F5B6_KLEPN</name>
<sequence length="47" mass="5589">MEQFAWFFRQSEEQISMVILEAGANQLLYKGEEEEPAAENVQYHFLH</sequence>
<dbReference type="AlphaFoldDB" id="A0A378F5B6"/>
<organism evidence="1 2">
    <name type="scientific">Klebsiella pneumoniae</name>
    <dbReference type="NCBI Taxonomy" id="573"/>
    <lineage>
        <taxon>Bacteria</taxon>
        <taxon>Pseudomonadati</taxon>
        <taxon>Pseudomonadota</taxon>
        <taxon>Gammaproteobacteria</taxon>
        <taxon>Enterobacterales</taxon>
        <taxon>Enterobacteriaceae</taxon>
        <taxon>Klebsiella/Raoultella group</taxon>
        <taxon>Klebsiella</taxon>
        <taxon>Klebsiella pneumoniae complex</taxon>
    </lineage>
</organism>
<evidence type="ECO:0000313" key="2">
    <source>
        <dbReference type="Proteomes" id="UP000255167"/>
    </source>
</evidence>
<protein>
    <submittedName>
        <fullName evidence="1">Sensory transduction regulator</fullName>
    </submittedName>
</protein>
<dbReference type="Proteomes" id="UP000255167">
    <property type="component" value="Unassembled WGS sequence"/>
</dbReference>
<evidence type="ECO:0000313" key="1">
    <source>
        <dbReference type="EMBL" id="STW40212.1"/>
    </source>
</evidence>
<accession>A0A378F5B6</accession>
<dbReference type="EMBL" id="UGNC01000004">
    <property type="protein sequence ID" value="STW40212.1"/>
    <property type="molecule type" value="Genomic_DNA"/>
</dbReference>